<evidence type="ECO:0000313" key="11">
    <source>
        <dbReference type="Proteomes" id="UP000823915"/>
    </source>
</evidence>
<feature type="binding site" evidence="8">
    <location>
        <begin position="8"/>
        <end position="16"/>
    </location>
    <ligand>
        <name>ATP</name>
        <dbReference type="ChEBI" id="CHEBI:30616"/>
    </ligand>
</feature>
<dbReference type="EMBL" id="DXDU01000137">
    <property type="protein sequence ID" value="HIY27224.1"/>
    <property type="molecule type" value="Genomic_DNA"/>
</dbReference>
<protein>
    <recommendedName>
        <fullName evidence="8">Cytidylate kinase</fullName>
        <shortName evidence="8">CK</shortName>
        <ecNumber evidence="8">2.7.4.25</ecNumber>
    </recommendedName>
    <alternativeName>
        <fullName evidence="8">Cytidine monophosphate kinase</fullName>
        <shortName evidence="8">CMP kinase</shortName>
    </alternativeName>
</protein>
<dbReference type="GO" id="GO:0036431">
    <property type="term" value="F:dCMP kinase activity"/>
    <property type="evidence" value="ECO:0007669"/>
    <property type="project" value="InterPro"/>
</dbReference>
<reference evidence="10" key="2">
    <citation type="submission" date="2021-04" db="EMBL/GenBank/DDBJ databases">
        <authorList>
            <person name="Gilroy R."/>
        </authorList>
    </citation>
    <scope>NUCLEOTIDE SEQUENCE</scope>
    <source>
        <strain evidence="10">1282</strain>
    </source>
</reference>
<dbReference type="SUPFAM" id="SSF52540">
    <property type="entry name" value="P-loop containing nucleoside triphosphate hydrolases"/>
    <property type="match status" value="1"/>
</dbReference>
<dbReference type="PANTHER" id="PTHR21299">
    <property type="entry name" value="CYTIDYLATE KINASE/PANTOATE-BETA-ALANINE LIGASE"/>
    <property type="match status" value="1"/>
</dbReference>
<evidence type="ECO:0000256" key="2">
    <source>
        <dbReference type="ARBA" id="ARBA00022679"/>
    </source>
</evidence>
<dbReference type="HAMAP" id="MF_00238">
    <property type="entry name" value="Cytidyl_kinase_type1"/>
    <property type="match status" value="1"/>
</dbReference>
<dbReference type="GO" id="GO:0005524">
    <property type="term" value="F:ATP binding"/>
    <property type="evidence" value="ECO:0007669"/>
    <property type="project" value="UniProtKB-UniRule"/>
</dbReference>
<comment type="caution">
    <text evidence="10">The sequence shown here is derived from an EMBL/GenBank/DDBJ whole genome shotgun (WGS) entry which is preliminary data.</text>
</comment>
<dbReference type="CDD" id="cd02020">
    <property type="entry name" value="CMPK"/>
    <property type="match status" value="1"/>
</dbReference>
<dbReference type="InterPro" id="IPR003136">
    <property type="entry name" value="Cytidylate_kin"/>
</dbReference>
<evidence type="ECO:0000259" key="9">
    <source>
        <dbReference type="Pfam" id="PF02224"/>
    </source>
</evidence>
<dbReference type="GO" id="GO:0015949">
    <property type="term" value="P:nucleobase-containing small molecule interconversion"/>
    <property type="evidence" value="ECO:0007669"/>
    <property type="project" value="TreeGrafter"/>
</dbReference>
<comment type="subcellular location">
    <subcellularLocation>
        <location evidence="8">Cytoplasm</location>
    </subcellularLocation>
</comment>
<dbReference type="PANTHER" id="PTHR21299:SF2">
    <property type="entry name" value="CYTIDYLATE KINASE"/>
    <property type="match status" value="1"/>
</dbReference>
<evidence type="ECO:0000313" key="10">
    <source>
        <dbReference type="EMBL" id="HIY27224.1"/>
    </source>
</evidence>
<evidence type="ECO:0000256" key="7">
    <source>
        <dbReference type="ARBA" id="ARBA00048478"/>
    </source>
</evidence>
<evidence type="ECO:0000256" key="5">
    <source>
        <dbReference type="ARBA" id="ARBA00022840"/>
    </source>
</evidence>
<dbReference type="NCBIfam" id="TIGR00017">
    <property type="entry name" value="cmk"/>
    <property type="match status" value="1"/>
</dbReference>
<keyword evidence="4 8" id="KW-0418">Kinase</keyword>
<dbReference type="Pfam" id="PF02224">
    <property type="entry name" value="Cytidylate_kin"/>
    <property type="match status" value="1"/>
</dbReference>
<dbReference type="InterPro" id="IPR027417">
    <property type="entry name" value="P-loop_NTPase"/>
</dbReference>
<dbReference type="Proteomes" id="UP000823915">
    <property type="component" value="Unassembled WGS sequence"/>
</dbReference>
<keyword evidence="5 8" id="KW-0067">ATP-binding</keyword>
<keyword evidence="2 8" id="KW-0808">Transferase</keyword>
<organism evidence="10 11">
    <name type="scientific">Candidatus Acutalibacter pullistercoris</name>
    <dbReference type="NCBI Taxonomy" id="2838418"/>
    <lineage>
        <taxon>Bacteria</taxon>
        <taxon>Bacillati</taxon>
        <taxon>Bacillota</taxon>
        <taxon>Clostridia</taxon>
        <taxon>Eubacteriales</taxon>
        <taxon>Acutalibacteraceae</taxon>
        <taxon>Acutalibacter</taxon>
    </lineage>
</organism>
<comment type="catalytic activity">
    <reaction evidence="6 8">
        <text>dCMP + ATP = dCDP + ADP</text>
        <dbReference type="Rhea" id="RHEA:25094"/>
        <dbReference type="ChEBI" id="CHEBI:30616"/>
        <dbReference type="ChEBI" id="CHEBI:57566"/>
        <dbReference type="ChEBI" id="CHEBI:58593"/>
        <dbReference type="ChEBI" id="CHEBI:456216"/>
        <dbReference type="EC" id="2.7.4.25"/>
    </reaction>
</comment>
<accession>A0A9D1YE91</accession>
<reference evidence="10" key="1">
    <citation type="journal article" date="2021" name="PeerJ">
        <title>Extensive microbial diversity within the chicken gut microbiome revealed by metagenomics and culture.</title>
        <authorList>
            <person name="Gilroy R."/>
            <person name="Ravi A."/>
            <person name="Getino M."/>
            <person name="Pursley I."/>
            <person name="Horton D.L."/>
            <person name="Alikhan N.F."/>
            <person name="Baker D."/>
            <person name="Gharbi K."/>
            <person name="Hall N."/>
            <person name="Watson M."/>
            <person name="Adriaenssens E.M."/>
            <person name="Foster-Nyarko E."/>
            <person name="Jarju S."/>
            <person name="Secka A."/>
            <person name="Antonio M."/>
            <person name="Oren A."/>
            <person name="Chaudhuri R.R."/>
            <person name="La Ragione R."/>
            <person name="Hildebrand F."/>
            <person name="Pallen M.J."/>
        </authorList>
    </citation>
    <scope>NUCLEOTIDE SEQUENCE</scope>
    <source>
        <strain evidence="10">1282</strain>
    </source>
</reference>
<dbReference type="AlphaFoldDB" id="A0A9D1YE91"/>
<dbReference type="GO" id="GO:0006220">
    <property type="term" value="P:pyrimidine nucleotide metabolic process"/>
    <property type="evidence" value="ECO:0007669"/>
    <property type="project" value="UniProtKB-UniRule"/>
</dbReference>
<comment type="similarity">
    <text evidence="1 8">Belongs to the cytidylate kinase family. Type 1 subfamily.</text>
</comment>
<keyword evidence="3 8" id="KW-0547">Nucleotide-binding</keyword>
<dbReference type="EC" id="2.7.4.25" evidence="8"/>
<dbReference type="InterPro" id="IPR011994">
    <property type="entry name" value="Cytidylate_kinase_dom"/>
</dbReference>
<proteinExistence type="inferred from homology"/>
<evidence type="ECO:0000256" key="6">
    <source>
        <dbReference type="ARBA" id="ARBA00047615"/>
    </source>
</evidence>
<dbReference type="GO" id="GO:0005829">
    <property type="term" value="C:cytosol"/>
    <property type="evidence" value="ECO:0007669"/>
    <property type="project" value="TreeGrafter"/>
</dbReference>
<dbReference type="Gene3D" id="3.40.50.300">
    <property type="entry name" value="P-loop containing nucleotide triphosphate hydrolases"/>
    <property type="match status" value="1"/>
</dbReference>
<name>A0A9D1YE91_9FIRM</name>
<sequence length="220" mass="23737">MFAVAIDGPAGAGKSSLAKAAAQELGFVYVDTGALYRTVALYLLEQGEDPGDPQAAQAALPHIQVGLEHSPEGQKMYLCGREVTGLIRTPEVSMAASKVSAIPAVRAFLLELQRDLARKNNVLMDGRDIGTVVLPGAQLKIFLTASAEERAGRRVAQLEESGHPADYDSILRDIQQRDYQDSHRETAPLKPAEDSVLLDTTGEDFAQSLGRLVSLVRERL</sequence>
<evidence type="ECO:0000256" key="1">
    <source>
        <dbReference type="ARBA" id="ARBA00009427"/>
    </source>
</evidence>
<evidence type="ECO:0000256" key="4">
    <source>
        <dbReference type="ARBA" id="ARBA00022777"/>
    </source>
</evidence>
<gene>
    <name evidence="8 10" type="primary">cmk</name>
    <name evidence="10" type="ORF">H9838_08655</name>
</gene>
<feature type="domain" description="Cytidylate kinase" evidence="9">
    <location>
        <begin position="4"/>
        <end position="216"/>
    </location>
</feature>
<evidence type="ECO:0000256" key="8">
    <source>
        <dbReference type="HAMAP-Rule" id="MF_00238"/>
    </source>
</evidence>
<evidence type="ECO:0000256" key="3">
    <source>
        <dbReference type="ARBA" id="ARBA00022741"/>
    </source>
</evidence>
<comment type="catalytic activity">
    <reaction evidence="7 8">
        <text>CMP + ATP = CDP + ADP</text>
        <dbReference type="Rhea" id="RHEA:11600"/>
        <dbReference type="ChEBI" id="CHEBI:30616"/>
        <dbReference type="ChEBI" id="CHEBI:58069"/>
        <dbReference type="ChEBI" id="CHEBI:60377"/>
        <dbReference type="ChEBI" id="CHEBI:456216"/>
        <dbReference type="EC" id="2.7.4.25"/>
    </reaction>
</comment>
<keyword evidence="8" id="KW-0963">Cytoplasm</keyword>